<reference evidence="7 8" key="1">
    <citation type="submission" date="2019-09" db="EMBL/GenBank/DDBJ databases">
        <title>Draft genome sequence of Psychrobacter nivimaris LAMA 639, in search for biotechnological relevant genes.</title>
        <authorList>
            <person name="Lima A.O.S."/>
            <person name="Staloch B.E.K."/>
            <person name="Freitas R.C."/>
            <person name="Niero H."/>
            <person name="Silva M.A.C."/>
        </authorList>
    </citation>
    <scope>NUCLEOTIDE SEQUENCE [LARGE SCALE GENOMIC DNA]</scope>
    <source>
        <strain evidence="7 8">LAMA 639</strain>
    </source>
</reference>
<evidence type="ECO:0000256" key="6">
    <source>
        <dbReference type="ARBA" id="ARBA00023288"/>
    </source>
</evidence>
<gene>
    <name evidence="7" type="ORF">FQV37_2345</name>
</gene>
<sequence length="104" mass="11058">MSTIHSPSAAKHASSFARTSRQAVATLFIGSVVMVGLSGCGQKGDLYLADSSSQTIEGSASVLNSTSHPQDAAFAGIDDDNYQKNRYFEEQIVLPEPSTDPNDY</sequence>
<evidence type="ECO:0000313" key="8">
    <source>
        <dbReference type="Proteomes" id="UP000471465"/>
    </source>
</evidence>
<accession>A0A6N7C310</accession>
<protein>
    <recommendedName>
        <fullName evidence="9">Lipoprotein</fullName>
    </recommendedName>
</protein>
<dbReference type="AlphaFoldDB" id="A0A6N7C310"/>
<evidence type="ECO:0000256" key="5">
    <source>
        <dbReference type="ARBA" id="ARBA00023237"/>
    </source>
</evidence>
<dbReference type="Proteomes" id="UP000471465">
    <property type="component" value="Unassembled WGS sequence"/>
</dbReference>
<keyword evidence="2" id="KW-0732">Signal</keyword>
<evidence type="ECO:0000256" key="4">
    <source>
        <dbReference type="ARBA" id="ARBA00023139"/>
    </source>
</evidence>
<proteinExistence type="predicted"/>
<keyword evidence="5" id="KW-0998">Cell outer membrane</keyword>
<organism evidence="7 8">
    <name type="scientific">Psychrobacter nivimaris</name>
    <dbReference type="NCBI Taxonomy" id="281738"/>
    <lineage>
        <taxon>Bacteria</taxon>
        <taxon>Pseudomonadati</taxon>
        <taxon>Pseudomonadota</taxon>
        <taxon>Gammaproteobacteria</taxon>
        <taxon>Moraxellales</taxon>
        <taxon>Moraxellaceae</taxon>
        <taxon>Psychrobacter</taxon>
    </lineage>
</organism>
<dbReference type="NCBIfam" id="NF047847">
    <property type="entry name" value="SS_mature_LptM"/>
    <property type="match status" value="1"/>
</dbReference>
<name>A0A6N7C310_9GAMM</name>
<comment type="subcellular location">
    <subcellularLocation>
        <location evidence="1">Cell outer membrane</location>
        <topology evidence="1">Lipid-anchor</topology>
    </subcellularLocation>
</comment>
<evidence type="ECO:0000256" key="1">
    <source>
        <dbReference type="ARBA" id="ARBA00004459"/>
    </source>
</evidence>
<evidence type="ECO:0000256" key="3">
    <source>
        <dbReference type="ARBA" id="ARBA00023136"/>
    </source>
</evidence>
<dbReference type="Pfam" id="PF13627">
    <property type="entry name" value="LptM_cons"/>
    <property type="match status" value="1"/>
</dbReference>
<dbReference type="InterPro" id="IPR032831">
    <property type="entry name" value="LptM_cons"/>
</dbReference>
<keyword evidence="8" id="KW-1185">Reference proteome</keyword>
<dbReference type="GO" id="GO:0009279">
    <property type="term" value="C:cell outer membrane"/>
    <property type="evidence" value="ECO:0007669"/>
    <property type="project" value="UniProtKB-SubCell"/>
</dbReference>
<evidence type="ECO:0000256" key="2">
    <source>
        <dbReference type="ARBA" id="ARBA00022729"/>
    </source>
</evidence>
<comment type="caution">
    <text evidence="7">The sequence shown here is derived from an EMBL/GenBank/DDBJ whole genome shotgun (WGS) entry which is preliminary data.</text>
</comment>
<dbReference type="EMBL" id="VZIZ01000006">
    <property type="protein sequence ID" value="KAF0569723.1"/>
    <property type="molecule type" value="Genomic_DNA"/>
</dbReference>
<keyword evidence="3" id="KW-0472">Membrane</keyword>
<evidence type="ECO:0000313" key="7">
    <source>
        <dbReference type="EMBL" id="KAF0569723.1"/>
    </source>
</evidence>
<keyword evidence="6" id="KW-0449">Lipoprotein</keyword>
<keyword evidence="4" id="KW-0564">Palmitate</keyword>
<evidence type="ECO:0008006" key="9">
    <source>
        <dbReference type="Google" id="ProtNLM"/>
    </source>
</evidence>
<dbReference type="RefSeq" id="WP_160021051.1">
    <property type="nucleotide sequence ID" value="NZ_VZIZ01000006.1"/>
</dbReference>